<evidence type="ECO:0000313" key="1">
    <source>
        <dbReference type="EMBL" id="KZB95341.1"/>
    </source>
</evidence>
<dbReference type="STRING" id="621456.BJP26_03390"/>
<dbReference type="AlphaFoldDB" id="A0A175Y446"/>
<dbReference type="EMBL" id="LQCK02000012">
    <property type="protein sequence ID" value="KZB95341.1"/>
    <property type="molecule type" value="Genomic_DNA"/>
</dbReference>
<accession>A0A175Y446</accession>
<organism evidence="1 2">
    <name type="scientific">Sphingomonas melonis TY</name>
    <dbReference type="NCBI Taxonomy" id="621456"/>
    <lineage>
        <taxon>Bacteria</taxon>
        <taxon>Pseudomonadati</taxon>
        <taxon>Pseudomonadota</taxon>
        <taxon>Alphaproteobacteria</taxon>
        <taxon>Sphingomonadales</taxon>
        <taxon>Sphingomonadaceae</taxon>
        <taxon>Sphingomonas</taxon>
    </lineage>
</organism>
<comment type="caution">
    <text evidence="1">The sequence shown here is derived from an EMBL/GenBank/DDBJ whole genome shotgun (WGS) entry which is preliminary data.</text>
</comment>
<dbReference type="GeneID" id="93797015"/>
<proteinExistence type="predicted"/>
<dbReference type="RefSeq" id="WP_017980571.1">
    <property type="nucleotide sequence ID" value="NZ_CP017578.1"/>
</dbReference>
<sequence>MSLIRCETIGDCARHGIVVEVTCRGCGRRRYFVPGCLLASRDPRRRSLRLNIDLQRLGTMMRCSGGNGHVGCNTRGASVRGIHPDFLPRTPAGVPAIAWLNANDRERRRLERIARG</sequence>
<dbReference type="KEGG" id="smy:BJP26_03390"/>
<gene>
    <name evidence="1" type="ORF">AVM11_03440</name>
</gene>
<reference evidence="1" key="1">
    <citation type="submission" date="2016-03" db="EMBL/GenBank/DDBJ databases">
        <title>Sphingomonas melonis TY, whole genome shotgun sequencing.</title>
        <authorList>
            <person name="Wang H."/>
            <person name="Zhu P."/>
        </authorList>
    </citation>
    <scope>NUCLEOTIDE SEQUENCE [LARGE SCALE GENOMIC DNA]</scope>
    <source>
        <strain evidence="1">TY</strain>
    </source>
</reference>
<name>A0A175Y446_9SPHN</name>
<keyword evidence="2" id="KW-1185">Reference proteome</keyword>
<dbReference type="OrthoDB" id="8116599at2"/>
<evidence type="ECO:0000313" key="2">
    <source>
        <dbReference type="Proteomes" id="UP000078460"/>
    </source>
</evidence>
<protein>
    <submittedName>
        <fullName evidence="1">Uncharacterized protein</fullName>
    </submittedName>
</protein>
<dbReference type="Proteomes" id="UP000078460">
    <property type="component" value="Unassembled WGS sequence"/>
</dbReference>